<feature type="transmembrane region" description="Helical" evidence="8">
    <location>
        <begin position="330"/>
        <end position="354"/>
    </location>
</feature>
<keyword evidence="5 8" id="KW-1133">Transmembrane helix</keyword>
<dbReference type="AlphaFoldDB" id="A0A9W8LZ24"/>
<proteinExistence type="inferred from homology"/>
<feature type="chain" id="PRO_5040985436" evidence="10">
    <location>
        <begin position="23"/>
        <end position="427"/>
    </location>
</feature>
<feature type="transmembrane region" description="Helical" evidence="8">
    <location>
        <begin position="298"/>
        <end position="318"/>
    </location>
</feature>
<dbReference type="Proteomes" id="UP001139887">
    <property type="component" value="Unassembled WGS sequence"/>
</dbReference>
<reference evidence="11" key="1">
    <citation type="submission" date="2022-07" db="EMBL/GenBank/DDBJ databases">
        <title>Phylogenomic reconstructions and comparative analyses of Kickxellomycotina fungi.</title>
        <authorList>
            <person name="Reynolds N.K."/>
            <person name="Stajich J.E."/>
            <person name="Barry K."/>
            <person name="Grigoriev I.V."/>
            <person name="Crous P."/>
            <person name="Smith M.E."/>
        </authorList>
    </citation>
    <scope>NUCLEOTIDE SEQUENCE</scope>
    <source>
        <strain evidence="11">NRRL 1566</strain>
    </source>
</reference>
<dbReference type="PANTHER" id="PTHR11040">
    <property type="entry name" value="ZINC/IRON TRANSPORTER"/>
    <property type="match status" value="1"/>
</dbReference>
<keyword evidence="7 8" id="KW-0472">Membrane</keyword>
<evidence type="ECO:0000256" key="9">
    <source>
        <dbReference type="SAM" id="MobiDB-lite"/>
    </source>
</evidence>
<dbReference type="Pfam" id="PF02535">
    <property type="entry name" value="Zip"/>
    <property type="match status" value="1"/>
</dbReference>
<dbReference type="GO" id="GO:0005385">
    <property type="term" value="F:zinc ion transmembrane transporter activity"/>
    <property type="evidence" value="ECO:0007669"/>
    <property type="project" value="InterPro"/>
</dbReference>
<organism evidence="11 12">
    <name type="scientific">Coemansia brasiliensis</name>
    <dbReference type="NCBI Taxonomy" id="2650707"/>
    <lineage>
        <taxon>Eukaryota</taxon>
        <taxon>Fungi</taxon>
        <taxon>Fungi incertae sedis</taxon>
        <taxon>Zoopagomycota</taxon>
        <taxon>Kickxellomycotina</taxon>
        <taxon>Kickxellomycetes</taxon>
        <taxon>Kickxellales</taxon>
        <taxon>Kickxellaceae</taxon>
        <taxon>Coemansia</taxon>
    </lineage>
</organism>
<feature type="transmembrane region" description="Helical" evidence="8">
    <location>
        <begin position="192"/>
        <end position="212"/>
    </location>
</feature>
<dbReference type="GO" id="GO:0005886">
    <property type="term" value="C:plasma membrane"/>
    <property type="evidence" value="ECO:0007669"/>
    <property type="project" value="TreeGrafter"/>
</dbReference>
<evidence type="ECO:0000256" key="5">
    <source>
        <dbReference type="ARBA" id="ARBA00022989"/>
    </source>
</evidence>
<keyword evidence="6 8" id="KW-0406">Ion transport</keyword>
<feature type="compositionally biased region" description="Acidic residues" evidence="9">
    <location>
        <begin position="73"/>
        <end position="86"/>
    </location>
</feature>
<gene>
    <name evidence="11" type="ORF">IWW36_003355</name>
</gene>
<comment type="subcellular location">
    <subcellularLocation>
        <location evidence="1 8">Membrane</location>
        <topology evidence="1 8">Multi-pass membrane protein</topology>
    </subcellularLocation>
</comment>
<feature type="region of interest" description="Disordered" evidence="9">
    <location>
        <begin position="69"/>
        <end position="93"/>
    </location>
</feature>
<keyword evidence="10" id="KW-0732">Signal</keyword>
<evidence type="ECO:0000313" key="12">
    <source>
        <dbReference type="Proteomes" id="UP001139887"/>
    </source>
</evidence>
<comment type="caution">
    <text evidence="11">The sequence shown here is derived from an EMBL/GenBank/DDBJ whole genome shotgun (WGS) entry which is preliminary data.</text>
</comment>
<dbReference type="PANTHER" id="PTHR11040:SF44">
    <property type="entry name" value="PROTEIN ZNTC-RELATED"/>
    <property type="match status" value="1"/>
</dbReference>
<evidence type="ECO:0000313" key="11">
    <source>
        <dbReference type="EMBL" id="KAJ2848345.1"/>
    </source>
</evidence>
<feature type="transmembrane region" description="Helical" evidence="8">
    <location>
        <begin position="149"/>
        <end position="172"/>
    </location>
</feature>
<evidence type="ECO:0000256" key="6">
    <source>
        <dbReference type="ARBA" id="ARBA00023065"/>
    </source>
</evidence>
<dbReference type="PROSITE" id="PS51257">
    <property type="entry name" value="PROKAR_LIPOPROTEIN"/>
    <property type="match status" value="1"/>
</dbReference>
<comment type="similarity">
    <text evidence="2 8">Belongs to the ZIP transporter (TC 2.A.5) family.</text>
</comment>
<keyword evidence="4 8" id="KW-0812">Transmembrane</keyword>
<dbReference type="InterPro" id="IPR004698">
    <property type="entry name" value="Zn/Fe_permease_fun/pln"/>
</dbReference>
<dbReference type="EMBL" id="JANBUW010000179">
    <property type="protein sequence ID" value="KAJ2848345.1"/>
    <property type="molecule type" value="Genomic_DNA"/>
</dbReference>
<dbReference type="InterPro" id="IPR003689">
    <property type="entry name" value="ZIP"/>
</dbReference>
<evidence type="ECO:0000256" key="8">
    <source>
        <dbReference type="RuleBase" id="RU362088"/>
    </source>
</evidence>
<feature type="transmembrane region" description="Helical" evidence="8">
    <location>
        <begin position="117"/>
        <end position="137"/>
    </location>
</feature>
<protein>
    <submittedName>
        <fullName evidence="11">Uncharacterized protein</fullName>
    </submittedName>
</protein>
<evidence type="ECO:0000256" key="3">
    <source>
        <dbReference type="ARBA" id="ARBA00022448"/>
    </source>
</evidence>
<feature type="transmembrane region" description="Helical" evidence="8">
    <location>
        <begin position="273"/>
        <end position="292"/>
    </location>
</feature>
<evidence type="ECO:0000256" key="10">
    <source>
        <dbReference type="SAM" id="SignalP"/>
    </source>
</evidence>
<feature type="signal peptide" evidence="10">
    <location>
        <begin position="1"/>
        <end position="22"/>
    </location>
</feature>
<evidence type="ECO:0000256" key="1">
    <source>
        <dbReference type="ARBA" id="ARBA00004141"/>
    </source>
</evidence>
<evidence type="ECO:0000256" key="2">
    <source>
        <dbReference type="ARBA" id="ARBA00006939"/>
    </source>
</evidence>
<feature type="transmembrane region" description="Helical" evidence="8">
    <location>
        <begin position="407"/>
        <end position="426"/>
    </location>
</feature>
<dbReference type="OrthoDB" id="448280at2759"/>
<name>A0A9W8LZ24_9FUNG</name>
<accession>A0A9W8LZ24</accession>
<evidence type="ECO:0000256" key="7">
    <source>
        <dbReference type="ARBA" id="ARBA00023136"/>
    </source>
</evidence>
<dbReference type="NCBIfam" id="TIGR00820">
    <property type="entry name" value="zip"/>
    <property type="match status" value="1"/>
</dbReference>
<sequence>MKCSWNIWQAILGAACVGVAAADKVEPTQKAHSLNEQPTRGLHTNTGHIIFQSMTPTTTAALPAETGELSDLPLDESDSASTEEESVSATDMQENEKHLAAECLAAGVEDWDEKMQVGGVFIILVVSFLGVMLPIGFKHIGRLQQAGQQVFVVAKFFGAGVILATAFVHMLGAAIETLGDDCLEDRMGGFDSWPALLAMLAVLAMHLMDYLMSRRIEQHSLIRVGTGNVHIDSSRNSLQQEDTQEDSLMHKEAGHVHASLLVDDEQRKKLSTYILELGIALHSIIVGMTLAVTGGSGFKTLLAAISFHQFFEGMALGSRISALQFRRHPLLLCLANAAIFAVTTPLGQAIGIGMRHSFAPRSPSSLLSMGVLDGLSAGILMYSAIVNLLVEEFAAAEFRQAQSSRRIVCFAAMYLGCAAMSLIGKWA</sequence>
<feature type="transmembrane region" description="Helical" evidence="8">
    <location>
        <begin position="374"/>
        <end position="395"/>
    </location>
</feature>
<keyword evidence="3 8" id="KW-0813">Transport</keyword>
<evidence type="ECO:0000256" key="4">
    <source>
        <dbReference type="ARBA" id="ARBA00022692"/>
    </source>
</evidence>
<keyword evidence="12" id="KW-1185">Reference proteome</keyword>